<evidence type="ECO:0000259" key="2">
    <source>
        <dbReference type="Pfam" id="PF13338"/>
    </source>
</evidence>
<gene>
    <name evidence="3" type="ORF">JOF57_005991</name>
</gene>
<dbReference type="EMBL" id="JAGIOP010000002">
    <property type="protein sequence ID" value="MBP2456078.1"/>
    <property type="molecule type" value="Genomic_DNA"/>
</dbReference>
<evidence type="ECO:0000313" key="3">
    <source>
        <dbReference type="EMBL" id="MBP2456078.1"/>
    </source>
</evidence>
<accession>A0ABS5A2T0</accession>
<dbReference type="InterPro" id="IPR011335">
    <property type="entry name" value="Restrct_endonuc-II-like"/>
</dbReference>
<evidence type="ECO:0000259" key="1">
    <source>
        <dbReference type="Pfam" id="PF04480"/>
    </source>
</evidence>
<dbReference type="GO" id="GO:0004519">
    <property type="term" value="F:endonuclease activity"/>
    <property type="evidence" value="ECO:0007669"/>
    <property type="project" value="UniProtKB-KW"/>
</dbReference>
<dbReference type="InterPro" id="IPR025159">
    <property type="entry name" value="AbiEi_N"/>
</dbReference>
<dbReference type="InterPro" id="IPR007569">
    <property type="entry name" value="DUF559"/>
</dbReference>
<dbReference type="Pfam" id="PF13338">
    <property type="entry name" value="AbiEi_4"/>
    <property type="match status" value="1"/>
</dbReference>
<sequence length="299" mass="33893">MLESYLRDHDGVITLDQAAEAGLSRQAVYRRVRSGHWLRCARGVYFADDRPFTDAARTRVAVWSLGSHATASGLAAAWWLGVTKYAPETIEVTVPKVSNFRQRHAVKIRRRDLDPCDVVERRGMRVTALPLTVVEAAARRGGGAKLMDSALQRHTELRDLWRAHLRNKGRHGSPAARRLLQAAADGARSEAERLLVKLLREARITGWKANYRLGRYVIDVAFPADKLAIETDGWAFHHDQEVFQKDRIKQNEIALMGWQVLRFTWLDLTEYPQRVIAEIRFAIECRSGAAASFRTDAAR</sequence>
<evidence type="ECO:0000313" key="4">
    <source>
        <dbReference type="Proteomes" id="UP000694460"/>
    </source>
</evidence>
<comment type="caution">
    <text evidence="3">The sequence shown here is derived from an EMBL/GenBank/DDBJ whole genome shotgun (WGS) entry which is preliminary data.</text>
</comment>
<reference evidence="3 4" key="1">
    <citation type="submission" date="2021-03" db="EMBL/GenBank/DDBJ databases">
        <title>Sequencing the genomes of 1000 actinobacteria strains.</title>
        <authorList>
            <person name="Klenk H.-P."/>
        </authorList>
    </citation>
    <scope>NUCLEOTIDE SEQUENCE [LARGE SCALE GENOMIC DNA]</scope>
    <source>
        <strain evidence="3 4">DSM 46713</strain>
    </source>
</reference>
<dbReference type="Pfam" id="PF04480">
    <property type="entry name" value="DUF559"/>
    <property type="match status" value="1"/>
</dbReference>
<dbReference type="Gene3D" id="3.40.960.10">
    <property type="entry name" value="VSR Endonuclease"/>
    <property type="match status" value="1"/>
</dbReference>
<feature type="domain" description="AbiEi antitoxin N-terminal" evidence="2">
    <location>
        <begin position="4"/>
        <end position="45"/>
    </location>
</feature>
<proteinExistence type="predicted"/>
<feature type="domain" description="DUF559" evidence="1">
    <location>
        <begin position="188"/>
        <end position="283"/>
    </location>
</feature>
<keyword evidence="3" id="KW-0378">Hydrolase</keyword>
<protein>
    <submittedName>
        <fullName evidence="3">Very-short-patch-repair endonuclease</fullName>
    </submittedName>
</protein>
<dbReference type="RefSeq" id="WP_209923041.1">
    <property type="nucleotide sequence ID" value="NZ_JAGIOP010000002.1"/>
</dbReference>
<dbReference type="SUPFAM" id="SSF52980">
    <property type="entry name" value="Restriction endonuclease-like"/>
    <property type="match status" value="1"/>
</dbReference>
<name>A0ABS5A2T0_9MYCO</name>
<dbReference type="Proteomes" id="UP000694460">
    <property type="component" value="Unassembled WGS sequence"/>
</dbReference>
<keyword evidence="3" id="KW-0255">Endonuclease</keyword>
<organism evidence="3 4">
    <name type="scientific">Mycolicibacterium lutetiense</name>
    <dbReference type="NCBI Taxonomy" id="1641992"/>
    <lineage>
        <taxon>Bacteria</taxon>
        <taxon>Bacillati</taxon>
        <taxon>Actinomycetota</taxon>
        <taxon>Actinomycetes</taxon>
        <taxon>Mycobacteriales</taxon>
        <taxon>Mycobacteriaceae</taxon>
        <taxon>Mycolicibacterium</taxon>
    </lineage>
</organism>
<keyword evidence="4" id="KW-1185">Reference proteome</keyword>
<keyword evidence="3" id="KW-0540">Nuclease</keyword>